<evidence type="ECO:0000313" key="2">
    <source>
        <dbReference type="Proteomes" id="UP000032360"/>
    </source>
</evidence>
<dbReference type="AlphaFoldDB" id="A0A0D8HEC2"/>
<name>A0A0D8HEC2_9ACTN</name>
<keyword evidence="2" id="KW-1185">Reference proteome</keyword>
<dbReference type="PATRIC" id="fig|1280514.3.peg.3872"/>
<reference evidence="1 2" key="1">
    <citation type="submission" date="2015-01" db="EMBL/GenBank/DDBJ databases">
        <title>Draft genome of the acidophilic iron oxidizer Acidithrix ferrooxidans strain Py-F3.</title>
        <authorList>
            <person name="Poehlein A."/>
            <person name="Eisen S."/>
            <person name="Schloemann M."/>
            <person name="Johnson B.D."/>
            <person name="Daniel R."/>
            <person name="Muehling M."/>
        </authorList>
    </citation>
    <scope>NUCLEOTIDE SEQUENCE [LARGE SCALE GENOMIC DNA]</scope>
    <source>
        <strain evidence="1 2">Py-F3</strain>
    </source>
</reference>
<dbReference type="Proteomes" id="UP000032360">
    <property type="component" value="Unassembled WGS sequence"/>
</dbReference>
<accession>A0A0D8HEC2</accession>
<evidence type="ECO:0000313" key="1">
    <source>
        <dbReference type="EMBL" id="KJF16234.1"/>
    </source>
</evidence>
<organism evidence="1 2">
    <name type="scientific">Acidithrix ferrooxidans</name>
    <dbReference type="NCBI Taxonomy" id="1280514"/>
    <lineage>
        <taxon>Bacteria</taxon>
        <taxon>Bacillati</taxon>
        <taxon>Actinomycetota</taxon>
        <taxon>Acidimicrobiia</taxon>
        <taxon>Acidimicrobiales</taxon>
        <taxon>Acidimicrobiaceae</taxon>
        <taxon>Acidithrix</taxon>
    </lineage>
</organism>
<proteinExistence type="predicted"/>
<comment type="caution">
    <text evidence="1">The sequence shown here is derived from an EMBL/GenBank/DDBJ whole genome shotgun (WGS) entry which is preliminary data.</text>
</comment>
<sequence>MKRISSVASLVGLLEKWRLERRSQPRNGSIRYLGRVLLLLFLLFGMMSAPKAAYASSKVKFPRVSTHNGFIPRPLALWNAHGVTLGSYPQIWYSPLNLKPIVPGASSAEGTWSPIGTNAGPGYATFATYVTPYAGAPQVAVAWINQDYARLSLYAGTSQPGGSWPNQGAIPPSLQPSLIAAFEGGFLFNQSEGGWYQGGKYGQPLVNGAASVVNFRNGTVDIGAWGVDVSMSPNVYAVRQNLIPLVSGGAVLPSATYDPLVTWGFSLGNLLYTWRSGLGITANGALIWVGGPGLSPAALGNVLVWAGAVRGMQLDMNPYWVNFASYSYSPLRGTSGSNLLAAMHYPPSHYLNGFWRDFIAVFLR</sequence>
<protein>
    <recommendedName>
        <fullName evidence="3">Phosphodiester glycosidase domain-containing protein</fullName>
    </recommendedName>
</protein>
<evidence type="ECO:0008006" key="3">
    <source>
        <dbReference type="Google" id="ProtNLM"/>
    </source>
</evidence>
<dbReference type="EMBL" id="JXYS01000092">
    <property type="protein sequence ID" value="KJF16234.1"/>
    <property type="molecule type" value="Genomic_DNA"/>
</dbReference>
<gene>
    <name evidence="1" type="ORF">AXFE_29280</name>
</gene>